<evidence type="ECO:0000256" key="1">
    <source>
        <dbReference type="SAM" id="Phobius"/>
    </source>
</evidence>
<dbReference type="KEGG" id="cef:CE0656"/>
<dbReference type="GO" id="GO:0016020">
    <property type="term" value="C:membrane"/>
    <property type="evidence" value="ECO:0007669"/>
    <property type="project" value="TreeGrafter"/>
</dbReference>
<dbReference type="HOGENOM" id="CLU_005679_1_1_11"/>
<feature type="transmembrane region" description="Helical" evidence="1">
    <location>
        <begin position="20"/>
        <end position="41"/>
    </location>
</feature>
<dbReference type="GO" id="GO:0009103">
    <property type="term" value="P:lipopolysaccharide biosynthetic process"/>
    <property type="evidence" value="ECO:0007669"/>
    <property type="project" value="TreeGrafter"/>
</dbReference>
<feature type="transmembrane region" description="Helical" evidence="1">
    <location>
        <begin position="157"/>
        <end position="184"/>
    </location>
</feature>
<protein>
    <recommendedName>
        <fullName evidence="2">Acyltransferase 3 domain-containing protein</fullName>
    </recommendedName>
</protein>
<feature type="transmembrane region" description="Helical" evidence="1">
    <location>
        <begin position="116"/>
        <end position="137"/>
    </location>
</feature>
<feature type="transmembrane region" description="Helical" evidence="1">
    <location>
        <begin position="238"/>
        <end position="256"/>
    </location>
</feature>
<organism evidence="3 4">
    <name type="scientific">Corynebacterium efficiens (strain DSM 44549 / YS-314 / AJ 12310 / JCM 11189 / NBRC 100395)</name>
    <dbReference type="NCBI Taxonomy" id="196164"/>
    <lineage>
        <taxon>Bacteria</taxon>
        <taxon>Bacillati</taxon>
        <taxon>Actinomycetota</taxon>
        <taxon>Actinomycetes</taxon>
        <taxon>Mycobacteriales</taxon>
        <taxon>Corynebacteriaceae</taxon>
        <taxon>Corynebacterium</taxon>
    </lineage>
</organism>
<feature type="transmembrane region" description="Helical" evidence="1">
    <location>
        <begin position="205"/>
        <end position="226"/>
    </location>
</feature>
<dbReference type="InterPro" id="IPR002656">
    <property type="entry name" value="Acyl_transf_3_dom"/>
</dbReference>
<evidence type="ECO:0000313" key="4">
    <source>
        <dbReference type="Proteomes" id="UP000001409"/>
    </source>
</evidence>
<keyword evidence="1" id="KW-1133">Transmembrane helix</keyword>
<reference evidence="3 4" key="1">
    <citation type="journal article" date="2003" name="Genome Res.">
        <title>Comparative complete genome sequence analysis of the amino acid replacements responsible for the thermostability of Corynebacterium efficiens.</title>
        <authorList>
            <person name="Nishio Y."/>
            <person name="Nakamura Y."/>
            <person name="Kawarabayasi Y."/>
            <person name="Usuda Y."/>
            <person name="Kimura E."/>
            <person name="Sugimoto S."/>
            <person name="Matsui K."/>
            <person name="Yamagishi A."/>
            <person name="Kikuchi H."/>
            <person name="Ikeo K."/>
            <person name="Gojobori T."/>
        </authorList>
    </citation>
    <scope>NUCLEOTIDE SEQUENCE [LARGE SCALE GENOMIC DNA]</scope>
    <source>
        <strain evidence="4">DSM 44549 / YS-314 / AJ 12310 / JCM 11189 / NBRC 100395</strain>
    </source>
</reference>
<accession>Q8FRV2</accession>
<dbReference type="STRING" id="196164.gene:10741058"/>
<evidence type="ECO:0000313" key="3">
    <source>
        <dbReference type="EMBL" id="BAC17466.1"/>
    </source>
</evidence>
<dbReference type="AlphaFoldDB" id="Q8FRV2"/>
<dbReference type="PANTHER" id="PTHR23028:SF53">
    <property type="entry name" value="ACYL_TRANSF_3 DOMAIN-CONTAINING PROTEIN"/>
    <property type="match status" value="1"/>
</dbReference>
<keyword evidence="1" id="KW-0812">Transmembrane</keyword>
<dbReference type="PANTHER" id="PTHR23028">
    <property type="entry name" value="ACETYLTRANSFERASE"/>
    <property type="match status" value="1"/>
</dbReference>
<feature type="transmembrane region" description="Helical" evidence="1">
    <location>
        <begin position="288"/>
        <end position="311"/>
    </location>
</feature>
<dbReference type="Proteomes" id="UP000001409">
    <property type="component" value="Chromosome"/>
</dbReference>
<dbReference type="eggNOG" id="COG1835">
    <property type="taxonomic scope" value="Bacteria"/>
</dbReference>
<feature type="transmembrane region" description="Helical" evidence="1">
    <location>
        <begin position="355"/>
        <end position="372"/>
    </location>
</feature>
<keyword evidence="4" id="KW-1185">Reference proteome</keyword>
<name>Q8FRV2_COREF</name>
<evidence type="ECO:0000259" key="2">
    <source>
        <dbReference type="Pfam" id="PF01757"/>
    </source>
</evidence>
<feature type="transmembrane region" description="Helical" evidence="1">
    <location>
        <begin position="263"/>
        <end position="282"/>
    </location>
</feature>
<feature type="transmembrane region" description="Helical" evidence="1">
    <location>
        <begin position="393"/>
        <end position="415"/>
    </location>
</feature>
<dbReference type="EMBL" id="BA000035">
    <property type="protein sequence ID" value="BAC17466.1"/>
    <property type="molecule type" value="Genomic_DNA"/>
</dbReference>
<proteinExistence type="predicted"/>
<sequence length="417" mass="45377">MWSATRPSGHRHHTTNLTVLGLSAVARVLILLFHASGGAVLPGGFVGFDLFFVISGFVMTEQFFRIALREVSIPGKVLLGEILAHRARALLPLTTFMLLMLTVTVLLIYPSTQWENFGIAIVASAFFITNWLFAGLFPAFPSEVAVLPVGLDNPFQHYWAIAVDFQFFILWTIILMMMVFLARPHSSRSSGRSRWRVNPVALRRNIAWAAIILTGASLIWTVLFATGDQGPTFFHTSTRIWELGLGAILAVFATPLSRLPQITGHLASAIGLLGILGAAALFDSSMQYPGYLALIPTLGAAAMIIGTLVNPGLGMGRALDSTPVRWFGEHSLAIYLWHWPVLVTGAHLLGTTPTVGQGMLLVAASVLPAWLSHRFIARKVLRWPAVNRTTANALSMGVLLLSMPILAGLLLLIIARF</sequence>
<dbReference type="Pfam" id="PF01757">
    <property type="entry name" value="Acyl_transf_3"/>
    <property type="match status" value="1"/>
</dbReference>
<feature type="domain" description="Acyltransferase 3" evidence="2">
    <location>
        <begin position="28"/>
        <end position="371"/>
    </location>
</feature>
<feature type="transmembrane region" description="Helical" evidence="1">
    <location>
        <begin position="88"/>
        <end position="109"/>
    </location>
</feature>
<dbReference type="InterPro" id="IPR050879">
    <property type="entry name" value="Acyltransferase_3"/>
</dbReference>
<keyword evidence="1" id="KW-0472">Membrane</keyword>
<dbReference type="GO" id="GO:0016747">
    <property type="term" value="F:acyltransferase activity, transferring groups other than amino-acyl groups"/>
    <property type="evidence" value="ECO:0007669"/>
    <property type="project" value="InterPro"/>
</dbReference>
<feature type="transmembrane region" description="Helical" evidence="1">
    <location>
        <begin position="332"/>
        <end position="349"/>
    </location>
</feature>